<keyword evidence="4" id="KW-0804">Transcription</keyword>
<feature type="region of interest" description="Disordered" evidence="5">
    <location>
        <begin position="226"/>
        <end position="288"/>
    </location>
</feature>
<dbReference type="GO" id="GO:0003700">
    <property type="term" value="F:DNA-binding transcription factor activity"/>
    <property type="evidence" value="ECO:0007669"/>
    <property type="project" value="TreeGrafter"/>
</dbReference>
<dbReference type="CDD" id="cd05466">
    <property type="entry name" value="PBP2_LTTR_substrate"/>
    <property type="match status" value="1"/>
</dbReference>
<dbReference type="InterPro" id="IPR005119">
    <property type="entry name" value="LysR_subst-bd"/>
</dbReference>
<dbReference type="RefSeq" id="WP_013839578.1">
    <property type="nucleotide sequence ID" value="NC_015588.1"/>
</dbReference>
<dbReference type="HOGENOM" id="CLU_039613_3_0_11"/>
<dbReference type="STRING" id="743718.Isova_2476"/>
<evidence type="ECO:0000256" key="3">
    <source>
        <dbReference type="ARBA" id="ARBA00023125"/>
    </source>
</evidence>
<evidence type="ECO:0000256" key="1">
    <source>
        <dbReference type="ARBA" id="ARBA00009437"/>
    </source>
</evidence>
<reference evidence="7 8" key="1">
    <citation type="submission" date="2011-05" db="EMBL/GenBank/DDBJ databases">
        <title>Complete sequence of Isoptericola variabilis 225.</title>
        <authorList>
            <consortium name="US DOE Joint Genome Institute"/>
            <person name="Lucas S."/>
            <person name="Han J."/>
            <person name="Lapidus A."/>
            <person name="Cheng J.-F."/>
            <person name="Goodwin L."/>
            <person name="Pitluck S."/>
            <person name="Peters L."/>
            <person name="Mikhailova N."/>
            <person name="Zeytun A."/>
            <person name="Han C."/>
            <person name="Tapia R."/>
            <person name="Land M."/>
            <person name="Hauser L."/>
            <person name="Kyrpides N."/>
            <person name="Ivanova N."/>
            <person name="Pagani I."/>
            <person name="Siebers A."/>
            <person name="Allgaier M."/>
            <person name="Thelen M."/>
            <person name="Hugenholtz P."/>
            <person name="Gladden J."/>
            <person name="Woyke T."/>
        </authorList>
    </citation>
    <scope>NUCLEOTIDE SEQUENCE [LARGE SCALE GENOMIC DNA]</scope>
    <source>
        <strain evidence="8">225</strain>
    </source>
</reference>
<evidence type="ECO:0000313" key="7">
    <source>
        <dbReference type="EMBL" id="AEG45187.1"/>
    </source>
</evidence>
<feature type="domain" description="LysR substrate-binding" evidence="6">
    <location>
        <begin position="14"/>
        <end position="113"/>
    </location>
</feature>
<dbReference type="Pfam" id="PF03466">
    <property type="entry name" value="LysR_substrate"/>
    <property type="match status" value="1"/>
</dbReference>
<dbReference type="eggNOG" id="COG0583">
    <property type="taxonomic scope" value="Bacteria"/>
</dbReference>
<dbReference type="AlphaFoldDB" id="F6FSM5"/>
<feature type="region of interest" description="Disordered" evidence="5">
    <location>
        <begin position="131"/>
        <end position="157"/>
    </location>
</feature>
<evidence type="ECO:0000256" key="5">
    <source>
        <dbReference type="SAM" id="MobiDB-lite"/>
    </source>
</evidence>
<dbReference type="GO" id="GO:0003677">
    <property type="term" value="F:DNA binding"/>
    <property type="evidence" value="ECO:0007669"/>
    <property type="project" value="UniProtKB-KW"/>
</dbReference>
<organism evidence="8">
    <name type="scientific">Isoptericola variabilis (strain 225)</name>
    <dbReference type="NCBI Taxonomy" id="743718"/>
    <lineage>
        <taxon>Bacteria</taxon>
        <taxon>Bacillati</taxon>
        <taxon>Actinomycetota</taxon>
        <taxon>Actinomycetes</taxon>
        <taxon>Micrococcales</taxon>
        <taxon>Promicromonosporaceae</taxon>
        <taxon>Isoptericola</taxon>
    </lineage>
</organism>
<dbReference type="KEGG" id="iva:Isova_2476"/>
<sequence length="288" mass="30238">MTDATAPSASPDAERETFRLAYVPGATPGRWARTWRDRLPDVALELVPVEAADAVATLHDGAADAAILRLPVDKTVLSAIPLYEELPVVVVSRDHLLAATEPDEHVTYADVADDVVWLARDDVLFAGAGAGAGADLPGRPPEPYDDGSGALVEPEPPATTSDAIAWVASGAGVTIVPMSLARLHHRKDVTYRVLDGGPTAPVGLAWVTDRTTDLVEEMVGIVRGRTANSSRGRGARSAQEASDGREALGDGRAASDGGTGRGGQRRSPQPRARAGRPSSGRGARRRRR</sequence>
<keyword evidence="8" id="KW-1185">Reference proteome</keyword>
<accession>F6FSM5</accession>
<dbReference type="PANTHER" id="PTHR30346">
    <property type="entry name" value="TRANSCRIPTIONAL DUAL REGULATOR HCAR-RELATED"/>
    <property type="match status" value="1"/>
</dbReference>
<proteinExistence type="inferred from homology"/>
<dbReference type="EMBL" id="CP002810">
    <property type="protein sequence ID" value="AEG45187.1"/>
    <property type="molecule type" value="Genomic_DNA"/>
</dbReference>
<protein>
    <submittedName>
        <fullName evidence="7">LysR substrate-binding protein</fullName>
    </submittedName>
</protein>
<feature type="compositionally biased region" description="Low complexity" evidence="5">
    <location>
        <begin position="265"/>
        <end position="281"/>
    </location>
</feature>
<keyword evidence="2" id="KW-0805">Transcription regulation</keyword>
<evidence type="ECO:0000256" key="4">
    <source>
        <dbReference type="ARBA" id="ARBA00023163"/>
    </source>
</evidence>
<evidence type="ECO:0000259" key="6">
    <source>
        <dbReference type="Pfam" id="PF03466"/>
    </source>
</evidence>
<gene>
    <name evidence="7" type="ordered locus">Isova_2476</name>
</gene>
<comment type="similarity">
    <text evidence="1">Belongs to the LysR transcriptional regulatory family.</text>
</comment>
<keyword evidence="3" id="KW-0238">DNA-binding</keyword>
<dbReference type="SUPFAM" id="SSF53850">
    <property type="entry name" value="Periplasmic binding protein-like II"/>
    <property type="match status" value="1"/>
</dbReference>
<dbReference type="Gene3D" id="3.40.190.10">
    <property type="entry name" value="Periplasmic binding protein-like II"/>
    <property type="match status" value="4"/>
</dbReference>
<evidence type="ECO:0000313" key="8">
    <source>
        <dbReference type="Proteomes" id="UP000009236"/>
    </source>
</evidence>
<dbReference type="PANTHER" id="PTHR30346:SF0">
    <property type="entry name" value="HCA OPERON TRANSCRIPTIONAL ACTIVATOR HCAR"/>
    <property type="match status" value="1"/>
</dbReference>
<dbReference type="Proteomes" id="UP000009236">
    <property type="component" value="Chromosome"/>
</dbReference>
<dbReference type="GO" id="GO:0032993">
    <property type="term" value="C:protein-DNA complex"/>
    <property type="evidence" value="ECO:0007669"/>
    <property type="project" value="TreeGrafter"/>
</dbReference>
<name>F6FSM5_ISOV2</name>
<evidence type="ECO:0000256" key="2">
    <source>
        <dbReference type="ARBA" id="ARBA00023015"/>
    </source>
</evidence>